<keyword evidence="10 11" id="KW-0998">Cell outer membrane</keyword>
<dbReference type="PROSITE" id="PS52016">
    <property type="entry name" value="TONB_DEPENDENT_REC_3"/>
    <property type="match status" value="1"/>
</dbReference>
<keyword evidence="17" id="KW-1185">Reference proteome</keyword>
<keyword evidence="3 11" id="KW-1134">Transmembrane beta strand</keyword>
<dbReference type="AlphaFoldDB" id="A0A2K2FUW1"/>
<evidence type="ECO:0000256" key="4">
    <source>
        <dbReference type="ARBA" id="ARBA00022496"/>
    </source>
</evidence>
<comment type="similarity">
    <text evidence="11 12">Belongs to the TonB-dependent receptor family.</text>
</comment>
<comment type="subcellular location">
    <subcellularLocation>
        <location evidence="1 11">Cell outer membrane</location>
        <topology evidence="1 11">Multi-pass membrane protein</topology>
    </subcellularLocation>
</comment>
<dbReference type="OrthoDB" id="7614057at2"/>
<evidence type="ECO:0000256" key="9">
    <source>
        <dbReference type="ARBA" id="ARBA00023136"/>
    </source>
</evidence>
<dbReference type="GO" id="GO:0006826">
    <property type="term" value="P:iron ion transport"/>
    <property type="evidence" value="ECO:0007669"/>
    <property type="project" value="UniProtKB-KW"/>
</dbReference>
<feature type="domain" description="TonB-dependent receptor plug" evidence="15">
    <location>
        <begin position="55"/>
        <end position="163"/>
    </location>
</feature>
<name>A0A2K2FUW1_9SPHN</name>
<evidence type="ECO:0000256" key="2">
    <source>
        <dbReference type="ARBA" id="ARBA00022448"/>
    </source>
</evidence>
<protein>
    <submittedName>
        <fullName evidence="16">TonB-dependent receptor</fullName>
    </submittedName>
</protein>
<dbReference type="Pfam" id="PF00593">
    <property type="entry name" value="TonB_dep_Rec_b-barrel"/>
    <property type="match status" value="1"/>
</dbReference>
<keyword evidence="2 11" id="KW-0813">Transport</keyword>
<evidence type="ECO:0000256" key="12">
    <source>
        <dbReference type="RuleBase" id="RU003357"/>
    </source>
</evidence>
<evidence type="ECO:0000256" key="5">
    <source>
        <dbReference type="ARBA" id="ARBA00022692"/>
    </source>
</evidence>
<organism evidence="16 17">
    <name type="scientific">Novosphingobium guangzhouense</name>
    <dbReference type="NCBI Taxonomy" id="1850347"/>
    <lineage>
        <taxon>Bacteria</taxon>
        <taxon>Pseudomonadati</taxon>
        <taxon>Pseudomonadota</taxon>
        <taxon>Alphaproteobacteria</taxon>
        <taxon>Sphingomonadales</taxon>
        <taxon>Sphingomonadaceae</taxon>
        <taxon>Novosphingobium</taxon>
    </lineage>
</organism>
<dbReference type="GO" id="GO:0009279">
    <property type="term" value="C:cell outer membrane"/>
    <property type="evidence" value="ECO:0007669"/>
    <property type="project" value="UniProtKB-SubCell"/>
</dbReference>
<feature type="domain" description="TonB-dependent receptor-like beta-barrel" evidence="14">
    <location>
        <begin position="271"/>
        <end position="782"/>
    </location>
</feature>
<keyword evidence="8 12" id="KW-0798">TonB box</keyword>
<evidence type="ECO:0000259" key="14">
    <source>
        <dbReference type="Pfam" id="PF00593"/>
    </source>
</evidence>
<dbReference type="InterPro" id="IPR000531">
    <property type="entry name" value="Beta-barrel_TonB"/>
</dbReference>
<evidence type="ECO:0000256" key="10">
    <source>
        <dbReference type="ARBA" id="ARBA00023237"/>
    </source>
</evidence>
<feature type="chain" id="PRO_5014446622" evidence="13">
    <location>
        <begin position="25"/>
        <end position="821"/>
    </location>
</feature>
<dbReference type="InterPro" id="IPR012910">
    <property type="entry name" value="Plug_dom"/>
</dbReference>
<evidence type="ECO:0000256" key="8">
    <source>
        <dbReference type="ARBA" id="ARBA00023077"/>
    </source>
</evidence>
<keyword evidence="4" id="KW-0410">Iron transport</keyword>
<dbReference type="PANTHER" id="PTHR32552">
    <property type="entry name" value="FERRICHROME IRON RECEPTOR-RELATED"/>
    <property type="match status" value="1"/>
</dbReference>
<evidence type="ECO:0000256" key="11">
    <source>
        <dbReference type="PROSITE-ProRule" id="PRU01360"/>
    </source>
</evidence>
<dbReference type="InterPro" id="IPR039426">
    <property type="entry name" value="TonB-dep_rcpt-like"/>
</dbReference>
<sequence length="821" mass="89063">MTRNALIASTALAAALCMTATANAQDAAPQATPQADRQASDGDIIVTATRRETTLQSTPIAVSAFGQAQLDKQQVKDVTDLARFVPSLQFNQQGDQSAVLLTLRGIGNDSAYTEVADPEVAIYVDGIYSPRSQGASVLMYDMERVEVLRGPQGTLFGRNATVGALSLISAKPKLGVFEGNVEVVGGNYDRLGIRGAINIPITDTLAARVAFVSDRHDGYADYQPAPDIEGINKSAFVTSGKKYYAADQKSLRGSLLWEPSDKFSWNLSAEGFWDTGAPVIGLLQTPREGTKRWSTLSDTAPDTDRYSAAVRSTMNYDITDGIQLSYIAGWSRIGGSTQTDADAGALPPTGEVDANGNDLPLGAFGENRTLSSRYDFQSHEVQLKSSGEQAFDWILGAYYSHEKNRIRFDIDQRNGYRDGTFSWAGSFIQANRQIDSRAVFGQVVWHATDAIRVTGGLRYTSDKKEDIGGRNVTYSGDGCSPADLAPGGACQAGIFGAYPGATAEELVNLLPGFSISSNDVKGKWDKLTYLARVDADLAEDVLGYASISTGFKSGNIQDNAGLTDPETLTNYEVGLKSRFLDRMITLNLAAYYSDFKGYQVNQAVTFRDDEGNVTSSQMITQNAKGATAYGLEAELTANFTPNDRLQFSGTLQKTKMDDLESVDGRLYDGGRASSIVQLKGNELAHAPRFSASVSYEHDFVMASGATITPRFTTHYETKSWLSYFNGDANPFVNANDPADNMPDRGTNGTSWDRQKAYFRSDASLRFTSADQNYSVEAFVQNIENAKIRTNASAFGAPRYEPVFLSNLQAPRTWGVRAKANF</sequence>
<keyword evidence="5 11" id="KW-0812">Transmembrane</keyword>
<dbReference type="SUPFAM" id="SSF56935">
    <property type="entry name" value="Porins"/>
    <property type="match status" value="1"/>
</dbReference>
<gene>
    <name evidence="16" type="ORF">A8V01_09460</name>
</gene>
<evidence type="ECO:0000256" key="3">
    <source>
        <dbReference type="ARBA" id="ARBA00022452"/>
    </source>
</evidence>
<accession>A0A2K2FUW1</accession>
<dbReference type="EMBL" id="LYMM01000073">
    <property type="protein sequence ID" value="PNU02585.1"/>
    <property type="molecule type" value="Genomic_DNA"/>
</dbReference>
<keyword evidence="13" id="KW-0732">Signal</keyword>
<dbReference type="Pfam" id="PF07715">
    <property type="entry name" value="Plug"/>
    <property type="match status" value="1"/>
</dbReference>
<keyword evidence="9 11" id="KW-0472">Membrane</keyword>
<dbReference type="Gene3D" id="2.40.170.20">
    <property type="entry name" value="TonB-dependent receptor, beta-barrel domain"/>
    <property type="match status" value="1"/>
</dbReference>
<feature type="signal peptide" evidence="13">
    <location>
        <begin position="1"/>
        <end position="24"/>
    </location>
</feature>
<evidence type="ECO:0000256" key="7">
    <source>
        <dbReference type="ARBA" id="ARBA00023065"/>
    </source>
</evidence>
<dbReference type="RefSeq" id="WP_103098759.1">
    <property type="nucleotide sequence ID" value="NZ_LYMM01000073.1"/>
</dbReference>
<keyword evidence="7" id="KW-0406">Ion transport</keyword>
<keyword evidence="6" id="KW-0408">Iron</keyword>
<dbReference type="InterPro" id="IPR036942">
    <property type="entry name" value="Beta-barrel_TonB_sf"/>
</dbReference>
<comment type="caution">
    <text evidence="16">The sequence shown here is derived from an EMBL/GenBank/DDBJ whole genome shotgun (WGS) entry which is preliminary data.</text>
</comment>
<dbReference type="PANTHER" id="PTHR32552:SF81">
    <property type="entry name" value="TONB-DEPENDENT OUTER MEMBRANE RECEPTOR"/>
    <property type="match status" value="1"/>
</dbReference>
<dbReference type="Proteomes" id="UP000236327">
    <property type="component" value="Unassembled WGS sequence"/>
</dbReference>
<evidence type="ECO:0000259" key="15">
    <source>
        <dbReference type="Pfam" id="PF07715"/>
    </source>
</evidence>
<evidence type="ECO:0000313" key="17">
    <source>
        <dbReference type="Proteomes" id="UP000236327"/>
    </source>
</evidence>
<evidence type="ECO:0000256" key="6">
    <source>
        <dbReference type="ARBA" id="ARBA00023004"/>
    </source>
</evidence>
<evidence type="ECO:0000256" key="13">
    <source>
        <dbReference type="SAM" id="SignalP"/>
    </source>
</evidence>
<proteinExistence type="inferred from homology"/>
<keyword evidence="16" id="KW-0675">Receptor</keyword>
<evidence type="ECO:0000313" key="16">
    <source>
        <dbReference type="EMBL" id="PNU02585.1"/>
    </source>
</evidence>
<reference evidence="16 17" key="1">
    <citation type="submission" date="2016-05" db="EMBL/GenBank/DDBJ databases">
        <title>Complete genome sequence of Novosphingobium guangzhouense SA925(T).</title>
        <authorList>
            <person name="Sha S."/>
        </authorList>
    </citation>
    <scope>NUCLEOTIDE SEQUENCE [LARGE SCALE GENOMIC DNA]</scope>
    <source>
        <strain evidence="16 17">SA925</strain>
    </source>
</reference>
<evidence type="ECO:0000256" key="1">
    <source>
        <dbReference type="ARBA" id="ARBA00004571"/>
    </source>
</evidence>